<protein>
    <submittedName>
        <fullName evidence="1">Uncharacterized protein</fullName>
    </submittedName>
</protein>
<dbReference type="AlphaFoldDB" id="A0A7Y4MUP1"/>
<proteinExistence type="predicted"/>
<dbReference type="RefSeq" id="WP_171444728.1">
    <property type="nucleotide sequence ID" value="NZ_JABFNS010000151.1"/>
</dbReference>
<dbReference type="Proteomes" id="UP000533080">
    <property type="component" value="Unassembled WGS sequence"/>
</dbReference>
<evidence type="ECO:0000313" key="2">
    <source>
        <dbReference type="Proteomes" id="UP000533080"/>
    </source>
</evidence>
<accession>A0A7Y4MUP1</accession>
<organism evidence="1 2">
    <name type="scientific">Myxococcus xanthus</name>
    <dbReference type="NCBI Taxonomy" id="34"/>
    <lineage>
        <taxon>Bacteria</taxon>
        <taxon>Pseudomonadati</taxon>
        <taxon>Myxococcota</taxon>
        <taxon>Myxococcia</taxon>
        <taxon>Myxococcales</taxon>
        <taxon>Cystobacterineae</taxon>
        <taxon>Myxococcaceae</taxon>
        <taxon>Myxococcus</taxon>
    </lineage>
</organism>
<comment type="caution">
    <text evidence="1">The sequence shown here is derived from an EMBL/GenBank/DDBJ whole genome shotgun (WGS) entry which is preliminary data.</text>
</comment>
<sequence>MSMEKAIARHELTCETQDVVRAVDHLLVPYGSEIVFGTGPGGHRAPGKLLGPR</sequence>
<evidence type="ECO:0000313" key="1">
    <source>
        <dbReference type="EMBL" id="NOJ82904.1"/>
    </source>
</evidence>
<reference evidence="1 2" key="1">
    <citation type="submission" date="2020-05" db="EMBL/GenBank/DDBJ databases">
        <authorList>
            <person name="Whitworth D."/>
        </authorList>
    </citation>
    <scope>NUCLEOTIDE SEQUENCE [LARGE SCALE GENOMIC DNA]</scope>
    <source>
        <strain evidence="1 2">AM005</strain>
    </source>
</reference>
<dbReference type="EMBL" id="JABFNT010000152">
    <property type="protein sequence ID" value="NOJ82904.1"/>
    <property type="molecule type" value="Genomic_DNA"/>
</dbReference>
<name>A0A7Y4MUP1_MYXXA</name>
<gene>
    <name evidence="1" type="ORF">HNV28_32090</name>
</gene>